<dbReference type="PANTHER" id="PTHR23121:SF9">
    <property type="entry name" value="SODIUM-DEPENDENT GLUCOSE TRANSPORTER 1"/>
    <property type="match status" value="1"/>
</dbReference>
<accession>A0A3P6V8K0</accession>
<keyword evidence="3 4" id="KW-0472">Membrane</keyword>
<evidence type="ECO:0000256" key="1">
    <source>
        <dbReference type="ARBA" id="ARBA00022692"/>
    </source>
</evidence>
<dbReference type="Proteomes" id="UP000281553">
    <property type="component" value="Unassembled WGS sequence"/>
</dbReference>
<evidence type="ECO:0000256" key="3">
    <source>
        <dbReference type="ARBA" id="ARBA00023136"/>
    </source>
</evidence>
<protein>
    <submittedName>
        <fullName evidence="5">Uncharacterized protein</fullName>
    </submittedName>
</protein>
<keyword evidence="2 4" id="KW-1133">Transmembrane helix</keyword>
<keyword evidence="1 4" id="KW-0812">Transmembrane</keyword>
<feature type="transmembrane region" description="Helical" evidence="4">
    <location>
        <begin position="184"/>
        <end position="202"/>
    </location>
</feature>
<evidence type="ECO:0000256" key="2">
    <source>
        <dbReference type="ARBA" id="ARBA00022989"/>
    </source>
</evidence>
<reference evidence="5 6" key="1">
    <citation type="submission" date="2018-11" db="EMBL/GenBank/DDBJ databases">
        <authorList>
            <consortium name="Pathogen Informatics"/>
        </authorList>
    </citation>
    <scope>NUCLEOTIDE SEQUENCE [LARGE SCALE GENOMIC DNA]</scope>
</reference>
<dbReference type="EMBL" id="UYRU01044379">
    <property type="protein sequence ID" value="VDK86294.1"/>
    <property type="molecule type" value="Genomic_DNA"/>
</dbReference>
<keyword evidence="6" id="KW-1185">Reference proteome</keyword>
<evidence type="ECO:0000313" key="6">
    <source>
        <dbReference type="Proteomes" id="UP000281553"/>
    </source>
</evidence>
<feature type="transmembrane region" description="Helical" evidence="4">
    <location>
        <begin position="76"/>
        <end position="98"/>
    </location>
</feature>
<sequence length="224" mass="24132">MFPDIVMNGNPLLGSIWGDHAAGPFNFMHAGYGVGAALAPLLLSPFTFDANFTVHDSISTESNSSLPDGKSDLVHMLPPCSIIAGLCLLSGLFLISLRCQQSHVRSSPPFSGKGFSLARIATFLVSLLVPIRWLFLLQLVGTWGISLGLVFAPAERPYVYALTVLFGLFKSPLFPSGLSVINEAVEVSGFIVFFVNLAVHIVKRRNGRATLTHVETDGNQEAVF</sequence>
<name>A0A3P6V8K0_DIBLA</name>
<dbReference type="OrthoDB" id="546893at2759"/>
<organism evidence="5 6">
    <name type="scientific">Dibothriocephalus latus</name>
    <name type="common">Fish tapeworm</name>
    <name type="synonym">Diphyllobothrium latum</name>
    <dbReference type="NCBI Taxonomy" id="60516"/>
    <lineage>
        <taxon>Eukaryota</taxon>
        <taxon>Metazoa</taxon>
        <taxon>Spiralia</taxon>
        <taxon>Lophotrochozoa</taxon>
        <taxon>Platyhelminthes</taxon>
        <taxon>Cestoda</taxon>
        <taxon>Eucestoda</taxon>
        <taxon>Diphyllobothriidea</taxon>
        <taxon>Diphyllobothriidae</taxon>
        <taxon>Dibothriocephalus</taxon>
    </lineage>
</organism>
<dbReference type="AlphaFoldDB" id="A0A3P6V8K0"/>
<feature type="transmembrane region" description="Helical" evidence="4">
    <location>
        <begin position="110"/>
        <end position="129"/>
    </location>
</feature>
<evidence type="ECO:0000313" key="5">
    <source>
        <dbReference type="EMBL" id="VDK86294.1"/>
    </source>
</evidence>
<proteinExistence type="predicted"/>
<dbReference type="PANTHER" id="PTHR23121">
    <property type="entry name" value="SODIUM-DEPENDENT GLUCOSE TRANSPORTER 1"/>
    <property type="match status" value="1"/>
</dbReference>
<gene>
    <name evidence="5" type="ORF">DILT_LOCUS3857</name>
</gene>
<evidence type="ECO:0000256" key="4">
    <source>
        <dbReference type="SAM" id="Phobius"/>
    </source>
</evidence>